<dbReference type="PRINTS" id="PR00906">
    <property type="entry name" value="SECA"/>
</dbReference>
<keyword evidence="4 15" id="KW-0813">Transport</keyword>
<dbReference type="GO" id="GO:0043952">
    <property type="term" value="P:protein transport by the Sec complex"/>
    <property type="evidence" value="ECO:0007669"/>
    <property type="project" value="UniProtKB-ARBA"/>
</dbReference>
<dbReference type="GO" id="GO:0005829">
    <property type="term" value="C:cytosol"/>
    <property type="evidence" value="ECO:0007669"/>
    <property type="project" value="TreeGrafter"/>
</dbReference>
<dbReference type="InterPro" id="IPR014018">
    <property type="entry name" value="SecA_motor_DEAD"/>
</dbReference>
<evidence type="ECO:0000256" key="15">
    <source>
        <dbReference type="HAMAP-Rule" id="MF_01382"/>
    </source>
</evidence>
<dbReference type="Pfam" id="PF07517">
    <property type="entry name" value="SecA_DEAD"/>
    <property type="match status" value="1"/>
</dbReference>
<dbReference type="EC" id="7.4.2.8" evidence="15"/>
<evidence type="ECO:0000256" key="8">
    <source>
        <dbReference type="ARBA" id="ARBA00022741"/>
    </source>
</evidence>
<dbReference type="Gene3D" id="1.10.3060.10">
    <property type="entry name" value="Helical scaffold and wing domains of SecA"/>
    <property type="match status" value="1"/>
</dbReference>
<evidence type="ECO:0000259" key="19">
    <source>
        <dbReference type="PROSITE" id="PS51194"/>
    </source>
</evidence>
<name>B8JDN2_ANAD2</name>
<evidence type="ECO:0000259" key="20">
    <source>
        <dbReference type="PROSITE" id="PS51196"/>
    </source>
</evidence>
<evidence type="ECO:0000256" key="10">
    <source>
        <dbReference type="ARBA" id="ARBA00022840"/>
    </source>
</evidence>
<comment type="similarity">
    <text evidence="3 15 16">Belongs to the SecA family.</text>
</comment>
<dbReference type="GO" id="GO:0065002">
    <property type="term" value="P:intracellular protein transmembrane transport"/>
    <property type="evidence" value="ECO:0007669"/>
    <property type="project" value="UniProtKB-UniRule"/>
</dbReference>
<feature type="binding site" evidence="15">
    <location>
        <position position="105"/>
    </location>
    <ligand>
        <name>ATP</name>
        <dbReference type="ChEBI" id="CHEBI:30616"/>
    </ligand>
</feature>
<dbReference type="HOGENOM" id="CLU_005314_3_0_7"/>
<comment type="subunit">
    <text evidence="15">Monomer and homodimer. Part of the essential Sec protein translocation apparatus which comprises SecA, SecYEG and auxiliary proteins SecDF. Other proteins may also be involved.</text>
</comment>
<feature type="binding site" evidence="15">
    <location>
        <position position="512"/>
    </location>
    <ligand>
        <name>ATP</name>
        <dbReference type="ChEBI" id="CHEBI:30616"/>
    </ligand>
</feature>
<dbReference type="SMART" id="SM00957">
    <property type="entry name" value="SecA_DEAD"/>
    <property type="match status" value="1"/>
</dbReference>
<dbReference type="HAMAP" id="MF_01382">
    <property type="entry name" value="SecA"/>
    <property type="match status" value="1"/>
</dbReference>
<keyword evidence="11 15" id="KW-0653">Protein transport</keyword>
<dbReference type="InterPro" id="IPR027417">
    <property type="entry name" value="P-loop_NTPase"/>
</dbReference>
<dbReference type="PROSITE" id="PS51196">
    <property type="entry name" value="SECA_MOTOR_DEAD"/>
    <property type="match status" value="1"/>
</dbReference>
<dbReference type="PANTHER" id="PTHR30612">
    <property type="entry name" value="SECA INNER MEMBRANE COMPONENT OF SEC PROTEIN SECRETION SYSTEM"/>
    <property type="match status" value="1"/>
</dbReference>
<dbReference type="InterPro" id="IPR011130">
    <property type="entry name" value="SecA_preprotein_X-link_dom"/>
</dbReference>
<keyword evidence="8 15" id="KW-0547">Nucleotide-binding</keyword>
<dbReference type="InterPro" id="IPR000185">
    <property type="entry name" value="SecA"/>
</dbReference>
<dbReference type="PROSITE" id="PS51192">
    <property type="entry name" value="HELICASE_ATP_BIND_1"/>
    <property type="match status" value="1"/>
</dbReference>
<keyword evidence="12 15" id="KW-1278">Translocase</keyword>
<evidence type="ECO:0000256" key="4">
    <source>
        <dbReference type="ARBA" id="ARBA00022448"/>
    </source>
</evidence>
<dbReference type="Pfam" id="PF21090">
    <property type="entry name" value="P-loop_SecA"/>
    <property type="match status" value="1"/>
</dbReference>
<dbReference type="InterPro" id="IPR014001">
    <property type="entry name" value="Helicase_ATP-bd"/>
</dbReference>
<dbReference type="GO" id="GO:0017038">
    <property type="term" value="P:protein import"/>
    <property type="evidence" value="ECO:0007669"/>
    <property type="project" value="InterPro"/>
</dbReference>
<dbReference type="GO" id="GO:0005886">
    <property type="term" value="C:plasma membrane"/>
    <property type="evidence" value="ECO:0007669"/>
    <property type="project" value="UniProtKB-SubCell"/>
</dbReference>
<evidence type="ECO:0000256" key="2">
    <source>
        <dbReference type="ARBA" id="ARBA00004413"/>
    </source>
</evidence>
<evidence type="ECO:0000256" key="5">
    <source>
        <dbReference type="ARBA" id="ARBA00022475"/>
    </source>
</evidence>
<dbReference type="PANTHER" id="PTHR30612:SF0">
    <property type="entry name" value="CHLOROPLAST PROTEIN-TRANSPORTING ATPASE"/>
    <property type="match status" value="1"/>
</dbReference>
<evidence type="ECO:0000256" key="7">
    <source>
        <dbReference type="ARBA" id="ARBA00022723"/>
    </source>
</evidence>
<evidence type="ECO:0000256" key="1">
    <source>
        <dbReference type="ARBA" id="ARBA00001947"/>
    </source>
</evidence>
<comment type="function">
    <text evidence="15">Part of the Sec protein translocase complex. Interacts with the SecYEG preprotein conducting channel. Has a central role in coupling the hydrolysis of ATP to the transfer of proteins into and across the cell membrane, serving as an ATP-driven molecular motor driving the stepwise translocation of polypeptide chains across the membrane.</text>
</comment>
<dbReference type="Gene3D" id="3.40.50.300">
    <property type="entry name" value="P-loop containing nucleotide triphosphate hydrolases"/>
    <property type="match status" value="2"/>
</dbReference>
<dbReference type="Pfam" id="PF07516">
    <property type="entry name" value="SecA_SW"/>
    <property type="match status" value="1"/>
</dbReference>
<dbReference type="InterPro" id="IPR011116">
    <property type="entry name" value="SecA_Wing/Scaffold"/>
</dbReference>
<dbReference type="InterPro" id="IPR036266">
    <property type="entry name" value="SecA_Wing/Scaffold_sf"/>
</dbReference>
<dbReference type="Gene3D" id="3.90.1440.10">
    <property type="entry name" value="SecA, preprotein cross-linking domain"/>
    <property type="match status" value="1"/>
</dbReference>
<evidence type="ECO:0000313" key="21">
    <source>
        <dbReference type="EMBL" id="ACL64127.1"/>
    </source>
</evidence>
<dbReference type="PROSITE" id="PS51194">
    <property type="entry name" value="HELICASE_CTER"/>
    <property type="match status" value="1"/>
</dbReference>
<dbReference type="SUPFAM" id="SSF81886">
    <property type="entry name" value="Helical scaffold and wing domains of SecA"/>
    <property type="match status" value="1"/>
</dbReference>
<dbReference type="FunFam" id="3.90.1440.10:FF:000001">
    <property type="entry name" value="Preprotein translocase subunit SecA"/>
    <property type="match status" value="1"/>
</dbReference>
<dbReference type="FunFam" id="3.40.50.300:FF:000113">
    <property type="entry name" value="Preprotein translocase subunit SecA"/>
    <property type="match status" value="1"/>
</dbReference>
<proteinExistence type="inferred from homology"/>
<dbReference type="NCBIfam" id="NF009538">
    <property type="entry name" value="PRK12904.1"/>
    <property type="match status" value="1"/>
</dbReference>
<feature type="domain" description="Helicase C-terminal" evidence="19">
    <location>
        <begin position="434"/>
        <end position="659"/>
    </location>
</feature>
<dbReference type="InterPro" id="IPR001650">
    <property type="entry name" value="Helicase_C-like"/>
</dbReference>
<dbReference type="GO" id="GO:0008564">
    <property type="term" value="F:protein-exporting ATPase activity"/>
    <property type="evidence" value="ECO:0007669"/>
    <property type="project" value="UniProtKB-EC"/>
</dbReference>
<dbReference type="InterPro" id="IPR036670">
    <property type="entry name" value="SecA_X-link_sf"/>
</dbReference>
<evidence type="ECO:0000256" key="17">
    <source>
        <dbReference type="SAM" id="MobiDB-lite"/>
    </source>
</evidence>
<dbReference type="PROSITE" id="PS01312">
    <property type="entry name" value="SECA"/>
    <property type="match status" value="1"/>
</dbReference>
<evidence type="ECO:0000256" key="6">
    <source>
        <dbReference type="ARBA" id="ARBA00022490"/>
    </source>
</evidence>
<dbReference type="GO" id="GO:0031522">
    <property type="term" value="C:cell envelope Sec protein transport complex"/>
    <property type="evidence" value="ECO:0007669"/>
    <property type="project" value="TreeGrafter"/>
</dbReference>
<feature type="binding site" evidence="15">
    <location>
        <begin position="123"/>
        <end position="127"/>
    </location>
    <ligand>
        <name>ATP</name>
        <dbReference type="ChEBI" id="CHEBI:30616"/>
    </ligand>
</feature>
<keyword evidence="7" id="KW-0479">Metal-binding</keyword>
<evidence type="ECO:0000256" key="12">
    <source>
        <dbReference type="ARBA" id="ARBA00022967"/>
    </source>
</evidence>
<keyword evidence="9" id="KW-0862">Zinc</keyword>
<keyword evidence="5 15" id="KW-1003">Cell membrane</keyword>
<feature type="domain" description="Helicase ATP-binding" evidence="18">
    <location>
        <begin position="107"/>
        <end position="265"/>
    </location>
</feature>
<evidence type="ECO:0000256" key="3">
    <source>
        <dbReference type="ARBA" id="ARBA00007650"/>
    </source>
</evidence>
<dbReference type="Pfam" id="PF01043">
    <property type="entry name" value="SecA_PP_bind"/>
    <property type="match status" value="1"/>
</dbReference>
<reference evidence="21" key="1">
    <citation type="submission" date="2009-01" db="EMBL/GenBank/DDBJ databases">
        <title>Complete sequence of Anaeromyxobacter dehalogenans 2CP-1.</title>
        <authorList>
            <consortium name="US DOE Joint Genome Institute"/>
            <person name="Lucas S."/>
            <person name="Copeland A."/>
            <person name="Lapidus A."/>
            <person name="Glavina del Rio T."/>
            <person name="Dalin E."/>
            <person name="Tice H."/>
            <person name="Bruce D."/>
            <person name="Goodwin L."/>
            <person name="Pitluck S."/>
            <person name="Saunders E."/>
            <person name="Brettin T."/>
            <person name="Detter J.C."/>
            <person name="Han C."/>
            <person name="Larimer F."/>
            <person name="Land M."/>
            <person name="Hauser L."/>
            <person name="Kyrpides N."/>
            <person name="Ovchinnikova G."/>
            <person name="Beliaev A.S."/>
            <person name="Richardson P."/>
        </authorList>
    </citation>
    <scope>NUCLEOTIDE SEQUENCE</scope>
    <source>
        <strain evidence="21">2CP-1</strain>
    </source>
</reference>
<dbReference type="CDD" id="cd17928">
    <property type="entry name" value="DEXDc_SecA"/>
    <property type="match status" value="1"/>
</dbReference>
<comment type="cofactor">
    <cofactor evidence="1">
        <name>Zn(2+)</name>
        <dbReference type="ChEBI" id="CHEBI:29105"/>
    </cofactor>
</comment>
<evidence type="ECO:0000256" key="11">
    <source>
        <dbReference type="ARBA" id="ARBA00022927"/>
    </source>
</evidence>
<dbReference type="GO" id="GO:0006605">
    <property type="term" value="P:protein targeting"/>
    <property type="evidence" value="ECO:0007669"/>
    <property type="project" value="UniProtKB-UniRule"/>
</dbReference>
<dbReference type="SMART" id="SM00958">
    <property type="entry name" value="SecA_PP_bind"/>
    <property type="match status" value="1"/>
</dbReference>
<evidence type="ECO:0000313" key="22">
    <source>
        <dbReference type="Proteomes" id="UP000007089"/>
    </source>
</evidence>
<dbReference type="CDD" id="cd18803">
    <property type="entry name" value="SF2_C_secA"/>
    <property type="match status" value="1"/>
</dbReference>
<dbReference type="InterPro" id="IPR020937">
    <property type="entry name" value="SecA_CS"/>
</dbReference>
<dbReference type="InterPro" id="IPR044722">
    <property type="entry name" value="SecA_SF2_C"/>
</dbReference>
<dbReference type="EMBL" id="CP001359">
    <property type="protein sequence ID" value="ACL64127.1"/>
    <property type="molecule type" value="Genomic_DNA"/>
</dbReference>
<dbReference type="Pfam" id="PF02810">
    <property type="entry name" value="SEC-C"/>
    <property type="match status" value="1"/>
</dbReference>
<feature type="region of interest" description="Disordered" evidence="17">
    <location>
        <begin position="909"/>
        <end position="962"/>
    </location>
</feature>
<dbReference type="SUPFAM" id="SSF52540">
    <property type="entry name" value="P-loop containing nucleoside triphosphate hydrolases"/>
    <property type="match status" value="2"/>
</dbReference>
<evidence type="ECO:0000256" key="13">
    <source>
        <dbReference type="ARBA" id="ARBA00023010"/>
    </source>
</evidence>
<dbReference type="InterPro" id="IPR011115">
    <property type="entry name" value="SecA_DEAD"/>
</dbReference>
<evidence type="ECO:0000259" key="18">
    <source>
        <dbReference type="PROSITE" id="PS51192"/>
    </source>
</evidence>
<comment type="subcellular location">
    <subcellularLocation>
        <location evidence="15">Cell inner membrane</location>
        <topology evidence="15">Peripheral membrane protein</topology>
        <orientation evidence="15">Cytoplasmic side</orientation>
    </subcellularLocation>
    <subcellularLocation>
        <location evidence="15">Cytoplasm</location>
    </subcellularLocation>
    <subcellularLocation>
        <location evidence="2">Cell membrane</location>
        <topology evidence="2">Peripheral membrane protein</topology>
        <orientation evidence="2">Cytoplasmic side</orientation>
    </subcellularLocation>
    <text evidence="15">Distribution is 50-50.</text>
</comment>
<protein>
    <recommendedName>
        <fullName evidence="15 16">Protein translocase subunit SecA</fullName>
        <ecNumber evidence="15">7.4.2.8</ecNumber>
    </recommendedName>
</protein>
<dbReference type="SUPFAM" id="SSF81767">
    <property type="entry name" value="Pre-protein crosslinking domain of SecA"/>
    <property type="match status" value="1"/>
</dbReference>
<gene>
    <name evidence="15" type="primary">secA</name>
    <name evidence="21" type="ordered locus">A2cp1_0773</name>
</gene>
<dbReference type="AlphaFoldDB" id="B8JDN2"/>
<accession>B8JDN2</accession>
<keyword evidence="22" id="KW-1185">Reference proteome</keyword>
<keyword evidence="13 15" id="KW-0811">Translocation</keyword>
<keyword evidence="10 15" id="KW-0067">ATP-binding</keyword>
<feature type="compositionally biased region" description="Basic and acidic residues" evidence="17">
    <location>
        <begin position="919"/>
        <end position="931"/>
    </location>
</feature>
<organism evidence="21 22">
    <name type="scientific">Anaeromyxobacter dehalogenans (strain ATCC BAA-258 / DSM 21875 / 2CP-1)</name>
    <dbReference type="NCBI Taxonomy" id="455488"/>
    <lineage>
        <taxon>Bacteria</taxon>
        <taxon>Pseudomonadati</taxon>
        <taxon>Myxococcota</taxon>
        <taxon>Myxococcia</taxon>
        <taxon>Myxococcales</taxon>
        <taxon>Cystobacterineae</taxon>
        <taxon>Anaeromyxobacteraceae</taxon>
        <taxon>Anaeromyxobacter</taxon>
    </lineage>
</organism>
<dbReference type="NCBIfam" id="TIGR00963">
    <property type="entry name" value="secA"/>
    <property type="match status" value="1"/>
</dbReference>
<keyword evidence="15" id="KW-0997">Cell inner membrane</keyword>
<evidence type="ECO:0000256" key="14">
    <source>
        <dbReference type="ARBA" id="ARBA00023136"/>
    </source>
</evidence>
<dbReference type="KEGG" id="acp:A2cp1_0773"/>
<dbReference type="Proteomes" id="UP000007089">
    <property type="component" value="Chromosome"/>
</dbReference>
<keyword evidence="14 15" id="KW-0472">Membrane</keyword>
<dbReference type="GO" id="GO:0005524">
    <property type="term" value="F:ATP binding"/>
    <property type="evidence" value="ECO:0007669"/>
    <property type="project" value="UniProtKB-UniRule"/>
</dbReference>
<dbReference type="GO" id="GO:0046872">
    <property type="term" value="F:metal ion binding"/>
    <property type="evidence" value="ECO:0007669"/>
    <property type="project" value="UniProtKB-KW"/>
</dbReference>
<sequence>MRAPARGDRANRRFEQIMFNYVLKKVLGTKNERELKRLRPLVARVAELEPRMKALRDEDFPRLIAEWKQQVREKGRTLDDLMPEAFALVREAGVRALGMRHFDVQLIGGAVLHSGKIAEMKTGEGKTLVATLPCVLNALSGRGVHVVTVNDYLARRDAEWMGRLYRFCGLRTGVIVHGLTDRERQEAYGSDITYGQNNEFGFDYLRDNMKFRLQDYVQGELNFAIVDEVDSILIDEARTPLIISGPSDESSELYARVNGVIPSMIRDQDFTVDEKSRTIVMTDAGVEKMEKKLSVQNLYAPEEIETLHHVEQALRAHHIYRNEVDYVVKDGEVLIVDEFTGRLMPGRRWSDGLHQAVEAKEGVKIEAENQTLATISFQNYFRMYSKLAGMTGTADTEAEEFAKTYNIDVVVIPTNKKNVRKDSEDVVYKTEGEKFDALCTEIEQRHGTGQPVLVGTVSVAKSEVVSTLLKRRGVPHAVLNAKHHQREAEIVAQAGRKGAVTISTNMAGRGTDIILGGNAEMMAKHEVGPEPDAPMEGEEEQAFLDRKADWGRRLEAALEKLKAQTTAEHEEVVKLGGLHIVGTERHESRRIDNQLRGRAGRQGDPGSSIFYLSLEDELMRIFGSDRIQGLMGRMGMKDGEQIEHPWLTKAIEGAQKKVEAHNFDIRKNLLEYDDVMNQQRRSIYRLRRMVLGFGAGVPVVEYEEDPKTKKKTRHEQVFTWADAGEHMLDLVEDLVVEMVGASCPSRVADWDLDGLSANIREQFGVEMKFTPPVGRAQEARRALEEQVFNVVEKLYRAKEEELGKDPEGTPVLRRWEQYLYLQAIDQQWKDHLLSMDHLRQGIGLRGYGQKDPKQEYKKEGYEMFVQMTWRVKSAVIGNLLRLQLVRQETAEELEAKRLAMQRKALQRITASHAESAGDGDAKPAPKQETVVRQHPKVGRNDPCPCGSGKKYKKCHGATEAAV</sequence>
<keyword evidence="6 15" id="KW-0963">Cytoplasm</keyword>
<comment type="catalytic activity">
    <reaction evidence="15">
        <text>ATP + H2O + cellular proteinSide 1 = ADP + phosphate + cellular proteinSide 2.</text>
        <dbReference type="EC" id="7.4.2.8"/>
    </reaction>
</comment>
<feature type="domain" description="SecA family profile" evidence="20">
    <location>
        <begin position="20"/>
        <end position="643"/>
    </location>
</feature>
<dbReference type="InterPro" id="IPR004027">
    <property type="entry name" value="SEC_C_motif"/>
</dbReference>
<evidence type="ECO:0000256" key="16">
    <source>
        <dbReference type="RuleBase" id="RU003874"/>
    </source>
</evidence>
<evidence type="ECO:0000256" key="9">
    <source>
        <dbReference type="ARBA" id="ARBA00022833"/>
    </source>
</evidence>